<protein>
    <recommendedName>
        <fullName evidence="4">TraB family protein</fullName>
    </recommendedName>
</protein>
<accession>A0A1M7H3R8</accession>
<feature type="chain" id="PRO_5012025710" description="TraB family protein" evidence="1">
    <location>
        <begin position="30"/>
        <end position="358"/>
    </location>
</feature>
<evidence type="ECO:0000313" key="2">
    <source>
        <dbReference type="EMBL" id="SHM23265.1"/>
    </source>
</evidence>
<dbReference type="InterPro" id="IPR002816">
    <property type="entry name" value="TraB/PrgY/GumN_fam"/>
</dbReference>
<gene>
    <name evidence="2" type="ORF">SAMN05444389_105139</name>
</gene>
<proteinExistence type="predicted"/>
<dbReference type="EMBL" id="FRCK01000005">
    <property type="protein sequence ID" value="SHM23265.1"/>
    <property type="molecule type" value="Genomic_DNA"/>
</dbReference>
<dbReference type="CDD" id="cd14789">
    <property type="entry name" value="Tiki"/>
    <property type="match status" value="1"/>
</dbReference>
<dbReference type="InterPro" id="IPR047111">
    <property type="entry name" value="YbaP-like"/>
</dbReference>
<dbReference type="PANTHER" id="PTHR40590">
    <property type="entry name" value="CYTOPLASMIC PROTEIN-RELATED"/>
    <property type="match status" value="1"/>
</dbReference>
<evidence type="ECO:0000256" key="1">
    <source>
        <dbReference type="SAM" id="SignalP"/>
    </source>
</evidence>
<keyword evidence="1" id="KW-0732">Signal</keyword>
<dbReference type="STRING" id="53463.SAMN05444389_105139"/>
<dbReference type="PANTHER" id="PTHR40590:SF1">
    <property type="entry name" value="CYTOPLASMIC PROTEIN"/>
    <property type="match status" value="1"/>
</dbReference>
<dbReference type="Proteomes" id="UP000184444">
    <property type="component" value="Unassembled WGS sequence"/>
</dbReference>
<dbReference type="Pfam" id="PF01963">
    <property type="entry name" value="TraB_PrgY_gumN"/>
    <property type="match status" value="1"/>
</dbReference>
<organism evidence="2 3">
    <name type="scientific">Paracoccus solventivorans</name>
    <dbReference type="NCBI Taxonomy" id="53463"/>
    <lineage>
        <taxon>Bacteria</taxon>
        <taxon>Pseudomonadati</taxon>
        <taxon>Pseudomonadota</taxon>
        <taxon>Alphaproteobacteria</taxon>
        <taxon>Rhodobacterales</taxon>
        <taxon>Paracoccaceae</taxon>
        <taxon>Paracoccus</taxon>
    </lineage>
</organism>
<keyword evidence="3" id="KW-1185">Reference proteome</keyword>
<dbReference type="AlphaFoldDB" id="A0A1M7H3R8"/>
<sequence>MMRVATTRLAAWLLALALLLLAAPQMAVAGQGDAAPVCTGRDLMAALSDADRAQIARAVAATPYATGTRFRATREDAVIEIVGTYHFPDPRHAPMVAALRPLIAGAGALLVEVGPEGEARLARALAEDPSLMVDASGPTLPERLPPEQWQALGQAMEARGIPAIMVSRMRPWYVATVLGLSPCMIDAARARGSDPASGGLDHQLIAAAEDAGTEVLALEPWDTVFAIFAGLTPEEELDMIRAALPAAQLADDYAATTLEAYFRGDIWAIWEFGRLDALASSELAPAAVERQLQLAEERLMTARNRNWIAPLTEAATGAAQAGRHVVAAFGALHLPGETGVLRLLERDGWTIERVGDAG</sequence>
<evidence type="ECO:0000313" key="3">
    <source>
        <dbReference type="Proteomes" id="UP000184444"/>
    </source>
</evidence>
<feature type="signal peptide" evidence="1">
    <location>
        <begin position="1"/>
        <end position="29"/>
    </location>
</feature>
<name>A0A1M7H3R8_9RHOB</name>
<evidence type="ECO:0008006" key="4">
    <source>
        <dbReference type="Google" id="ProtNLM"/>
    </source>
</evidence>
<reference evidence="3" key="1">
    <citation type="submission" date="2016-11" db="EMBL/GenBank/DDBJ databases">
        <authorList>
            <person name="Varghese N."/>
            <person name="Submissions S."/>
        </authorList>
    </citation>
    <scope>NUCLEOTIDE SEQUENCE [LARGE SCALE GENOMIC DNA]</scope>
    <source>
        <strain evidence="3">DSM 6637</strain>
    </source>
</reference>